<feature type="region of interest" description="Disordered" evidence="4">
    <location>
        <begin position="1"/>
        <end position="102"/>
    </location>
</feature>
<dbReference type="SUPFAM" id="SSF53335">
    <property type="entry name" value="S-adenosyl-L-methionine-dependent methyltransferases"/>
    <property type="match status" value="1"/>
</dbReference>
<dbReference type="PROSITE" id="PS51683">
    <property type="entry name" value="SAM_OMT_II"/>
    <property type="match status" value="1"/>
</dbReference>
<dbReference type="PANTHER" id="PTHR43712:SF2">
    <property type="entry name" value="O-METHYLTRANSFERASE CICE"/>
    <property type="match status" value="1"/>
</dbReference>
<dbReference type="GO" id="GO:0008171">
    <property type="term" value="F:O-methyltransferase activity"/>
    <property type="evidence" value="ECO:0007669"/>
    <property type="project" value="InterPro"/>
</dbReference>
<dbReference type="InterPro" id="IPR029063">
    <property type="entry name" value="SAM-dependent_MTases_sf"/>
</dbReference>
<dbReference type="InterPro" id="IPR036388">
    <property type="entry name" value="WH-like_DNA-bd_sf"/>
</dbReference>
<dbReference type="InterPro" id="IPR016461">
    <property type="entry name" value="COMT-like"/>
</dbReference>
<proteinExistence type="predicted"/>
<protein>
    <submittedName>
        <fullName evidence="7">Methyltransferase</fullName>
    </submittedName>
</protein>
<evidence type="ECO:0000313" key="8">
    <source>
        <dbReference type="Proteomes" id="UP000483802"/>
    </source>
</evidence>
<feature type="domain" description="O-methyltransferase C-terminal" evidence="5">
    <location>
        <begin position="215"/>
        <end position="424"/>
    </location>
</feature>
<dbReference type="SUPFAM" id="SSF46785">
    <property type="entry name" value="Winged helix' DNA-binding domain"/>
    <property type="match status" value="1"/>
</dbReference>
<dbReference type="CDD" id="cd02440">
    <property type="entry name" value="AdoMet_MTases"/>
    <property type="match status" value="1"/>
</dbReference>
<evidence type="ECO:0000259" key="5">
    <source>
        <dbReference type="Pfam" id="PF00891"/>
    </source>
</evidence>
<keyword evidence="1 7" id="KW-0489">Methyltransferase</keyword>
<evidence type="ECO:0000256" key="3">
    <source>
        <dbReference type="ARBA" id="ARBA00022691"/>
    </source>
</evidence>
<keyword evidence="2 7" id="KW-0808">Transferase</keyword>
<dbReference type="GO" id="GO:0046983">
    <property type="term" value="F:protein dimerization activity"/>
    <property type="evidence" value="ECO:0007669"/>
    <property type="project" value="InterPro"/>
</dbReference>
<dbReference type="Gene3D" id="1.10.10.10">
    <property type="entry name" value="Winged helix-like DNA-binding domain superfamily/Winged helix DNA-binding domain"/>
    <property type="match status" value="1"/>
</dbReference>
<feature type="domain" description="O-methyltransferase dimerisation" evidence="6">
    <location>
        <begin position="117"/>
        <end position="189"/>
    </location>
</feature>
<dbReference type="Pfam" id="PF08100">
    <property type="entry name" value="Dimerisation"/>
    <property type="match status" value="1"/>
</dbReference>
<dbReference type="AlphaFoldDB" id="A0A6L6X6P8"/>
<dbReference type="Pfam" id="PF00891">
    <property type="entry name" value="Methyltransf_2"/>
    <property type="match status" value="1"/>
</dbReference>
<dbReference type="Gene3D" id="3.40.50.150">
    <property type="entry name" value="Vaccinia Virus protein VP39"/>
    <property type="match status" value="1"/>
</dbReference>
<dbReference type="EMBL" id="WPNZ01000024">
    <property type="protein sequence ID" value="MVO89488.1"/>
    <property type="molecule type" value="Genomic_DNA"/>
</dbReference>
<evidence type="ECO:0000256" key="2">
    <source>
        <dbReference type="ARBA" id="ARBA00022679"/>
    </source>
</evidence>
<feature type="compositionally biased region" description="Basic residues" evidence="4">
    <location>
        <begin position="1"/>
        <end position="14"/>
    </location>
</feature>
<evidence type="ECO:0000256" key="1">
    <source>
        <dbReference type="ARBA" id="ARBA00022603"/>
    </source>
</evidence>
<keyword evidence="3" id="KW-0949">S-adenosyl-L-methionine</keyword>
<dbReference type="Proteomes" id="UP000483802">
    <property type="component" value="Unassembled WGS sequence"/>
</dbReference>
<dbReference type="InterPro" id="IPR036390">
    <property type="entry name" value="WH_DNA-bd_sf"/>
</dbReference>
<dbReference type="InterPro" id="IPR001077">
    <property type="entry name" value="COMT_C"/>
</dbReference>
<dbReference type="GO" id="GO:0032259">
    <property type="term" value="P:methylation"/>
    <property type="evidence" value="ECO:0007669"/>
    <property type="project" value="UniProtKB-KW"/>
</dbReference>
<keyword evidence="8" id="KW-1185">Reference proteome</keyword>
<name>A0A6L6X6P8_9ACTN</name>
<feature type="compositionally biased region" description="Basic residues" evidence="4">
    <location>
        <begin position="32"/>
        <end position="45"/>
    </location>
</feature>
<feature type="compositionally biased region" description="Polar residues" evidence="4">
    <location>
        <begin position="82"/>
        <end position="92"/>
    </location>
</feature>
<reference evidence="7 8" key="1">
    <citation type="submission" date="2019-11" db="EMBL/GenBank/DDBJ databases">
        <title>Streptomyces typhae sp. nov., a novel endophytic actinomycete isolated from the root of cattail pollen (Typha angustifolia L.).</title>
        <authorList>
            <person name="Peng C."/>
        </authorList>
    </citation>
    <scope>NUCLEOTIDE SEQUENCE [LARGE SCALE GENOMIC DNA]</scope>
    <source>
        <strain evidence="8">p1417</strain>
    </source>
</reference>
<gene>
    <name evidence="7" type="ORF">GPA10_33235</name>
</gene>
<dbReference type="InterPro" id="IPR012967">
    <property type="entry name" value="COMT_dimerisation"/>
</dbReference>
<accession>A0A6L6X6P8</accession>
<evidence type="ECO:0000313" key="7">
    <source>
        <dbReference type="EMBL" id="MVO89488.1"/>
    </source>
</evidence>
<evidence type="ECO:0000256" key="4">
    <source>
        <dbReference type="SAM" id="MobiDB-lite"/>
    </source>
</evidence>
<evidence type="ECO:0000259" key="6">
    <source>
        <dbReference type="Pfam" id="PF08100"/>
    </source>
</evidence>
<dbReference type="Gene3D" id="1.10.287.1350">
    <property type="match status" value="1"/>
</dbReference>
<comment type="caution">
    <text evidence="7">The sequence shown here is derived from an EMBL/GenBank/DDBJ whole genome shotgun (WGS) entry which is preliminary data.</text>
</comment>
<organism evidence="7 8">
    <name type="scientific">Streptomyces typhae</name>
    <dbReference type="NCBI Taxonomy" id="2681492"/>
    <lineage>
        <taxon>Bacteria</taxon>
        <taxon>Bacillati</taxon>
        <taxon>Actinomycetota</taxon>
        <taxon>Actinomycetes</taxon>
        <taxon>Kitasatosporales</taxon>
        <taxon>Streptomycetaceae</taxon>
        <taxon>Streptomyces</taxon>
    </lineage>
</organism>
<sequence length="447" mass="47486">MVPVHRATRPHPQARGHAGPFPLCGPPSDRGCRRRADRAGLRLRRPVPSAPGRACLHRRHAGGPGTDGEFHRPGRRHHRTKPTASEGNSTVTHNEDQAAGAAAAAPAPAADIGRIVQIAFGGMAAQTLRAALRLRVVELIGDKEKDAADVAALASAQPQPMTRLLRAMTALGLLEERAPGTFAVTSTGALLDPGRPGALTSFVRMFTEPMMLRSWEQLDDSVRTGDIAFDKIHGTDFFGHLKDNPELSAAFNGAMGEAVRQTASVLPHAVDFSRFSTVMDIGGGDGTLLSGVLGAHPALTGVVYDTEEGLAQAPGTLRRNGVADRCSLVAGDFFRSVPEGADLHLMKSIVHDWPDERVVTILRNCRAALPSGGRVLIVEPVLPEVVDPETAGLTYLSDLNMLVNVGGRERTRAEFEDLCHRAGLTVTSVTPLAGARPFHAVEAAVDE</sequence>
<dbReference type="PANTHER" id="PTHR43712">
    <property type="entry name" value="PUTATIVE (AFU_ORTHOLOGUE AFUA_4G14580)-RELATED"/>
    <property type="match status" value="1"/>
</dbReference>